<protein>
    <submittedName>
        <fullName evidence="1">Uncharacterized protein</fullName>
    </submittedName>
</protein>
<name>A0AAP4DTW8_9LACT</name>
<proteinExistence type="predicted"/>
<reference evidence="1" key="1">
    <citation type="submission" date="2022-10" db="EMBL/GenBank/DDBJ databases">
        <authorList>
            <person name="Turner M.S."/>
            <person name="Huang W."/>
        </authorList>
    </citation>
    <scope>NUCLEOTIDE SEQUENCE</scope>
    <source>
        <strain evidence="1">54</strain>
    </source>
</reference>
<accession>A0AAP4DTW8</accession>
<dbReference type="GeneID" id="89634745"/>
<gene>
    <name evidence="1" type="ORF">OGZ50_05025</name>
</gene>
<evidence type="ECO:0000313" key="1">
    <source>
        <dbReference type="EMBL" id="MDG4976096.1"/>
    </source>
</evidence>
<dbReference type="AlphaFoldDB" id="A0AAP4DTW8"/>
<comment type="caution">
    <text evidence="1">The sequence shown here is derived from an EMBL/GenBank/DDBJ whole genome shotgun (WGS) entry which is preliminary data.</text>
</comment>
<sequence>MTVRELIKILKKHPKSATIVLWGENNSEGNDLFKGDIAYDEDFNEVTINYDK</sequence>
<organism evidence="1 2">
    <name type="scientific">Lactococcus lactis</name>
    <dbReference type="NCBI Taxonomy" id="1358"/>
    <lineage>
        <taxon>Bacteria</taxon>
        <taxon>Bacillati</taxon>
        <taxon>Bacillota</taxon>
        <taxon>Bacilli</taxon>
        <taxon>Lactobacillales</taxon>
        <taxon>Streptococcaceae</taxon>
        <taxon>Lactococcus</taxon>
    </lineage>
</organism>
<dbReference type="EMBL" id="JAOWLV010000002">
    <property type="protein sequence ID" value="MDG4976096.1"/>
    <property type="molecule type" value="Genomic_DNA"/>
</dbReference>
<reference evidence="1" key="2">
    <citation type="journal article" date="2023" name="Food Microbiol.">
        <title>Evaluation of the fermentation potential of lactic acid bacteria isolated from herbs, fruits and vegetables as starter cultures in nut-based milk alternatives.</title>
        <authorList>
            <person name="Huang W."/>
            <person name="Dong A."/>
            <person name="Pham H.T."/>
            <person name="Zhou C."/>
            <person name="Huo Z."/>
            <person name="Watjen A.P."/>
            <person name="Prakash S."/>
            <person name="Bang-Berthelsen C.H."/>
            <person name="Turner M.S."/>
        </authorList>
    </citation>
    <scope>NUCLEOTIDE SEQUENCE</scope>
    <source>
        <strain evidence="1">54</strain>
    </source>
</reference>
<dbReference type="RefSeq" id="WP_162551445.1">
    <property type="nucleotide sequence ID" value="NZ_JAOWLV010000002.1"/>
</dbReference>
<evidence type="ECO:0000313" key="2">
    <source>
        <dbReference type="Proteomes" id="UP001152598"/>
    </source>
</evidence>
<dbReference type="Proteomes" id="UP001152598">
    <property type="component" value="Unassembled WGS sequence"/>
</dbReference>